<dbReference type="HAMAP" id="MF_00676">
    <property type="entry name" value="UPF0260"/>
    <property type="match status" value="1"/>
</dbReference>
<dbReference type="NCBIfam" id="NF003498">
    <property type="entry name" value="PRK05170.1-1"/>
    <property type="match status" value="1"/>
</dbReference>
<dbReference type="Pfam" id="PF03692">
    <property type="entry name" value="CxxCxxCC"/>
    <property type="match status" value="1"/>
</dbReference>
<gene>
    <name evidence="2" type="ORF">J2R62_02330</name>
</gene>
<comment type="similarity">
    <text evidence="1">Belongs to the UPF0260 family.</text>
</comment>
<dbReference type="NCBIfam" id="NF003507">
    <property type="entry name" value="PRK05170.2-5"/>
    <property type="match status" value="1"/>
</dbReference>
<dbReference type="PANTHER" id="PTHR37421:SF1">
    <property type="entry name" value="UPF0260 PROTEIN YCGN"/>
    <property type="match status" value="1"/>
</dbReference>
<dbReference type="NCBIfam" id="NF003501">
    <property type="entry name" value="PRK05170.1-5"/>
    <property type="match status" value="1"/>
</dbReference>
<evidence type="ECO:0000313" key="2">
    <source>
        <dbReference type="EMBL" id="MBO1107068.1"/>
    </source>
</evidence>
<dbReference type="AlphaFoldDB" id="A0A8I2B423"/>
<organism evidence="2 3">
    <name type="scientific">Plesiomonas shigelloides</name>
    <name type="common">Aeromonas shigelloides</name>
    <dbReference type="NCBI Taxonomy" id="703"/>
    <lineage>
        <taxon>Bacteria</taxon>
        <taxon>Pseudomonadati</taxon>
        <taxon>Pseudomonadota</taxon>
        <taxon>Gammaproteobacteria</taxon>
        <taxon>Enterobacterales</taxon>
        <taxon>Enterobacteriaceae</taxon>
        <taxon>Plesiomonas</taxon>
    </lineage>
</organism>
<protein>
    <recommendedName>
        <fullName evidence="1">UPF0260 protein J2R62_02330</fullName>
    </recommendedName>
</protein>
<sequence>MTEQAFWQTKTLDEMTDAEWEALCDGCGQCCLHKLIDADTDELYYTNVACDQLDLHTCQCRNYATRFELEPDCIKLTRENMNTFEWLPATCAYRLLDEGKGLPAWHPLVSGTSESMHDAGVSVRDQCVYEIDVIDWEEHITNKPKWVR</sequence>
<comment type="caution">
    <text evidence="2">The sequence shown here is derived from an EMBL/GenBank/DDBJ whole genome shotgun (WGS) entry which is preliminary data.</text>
</comment>
<dbReference type="Proteomes" id="UP000664658">
    <property type="component" value="Unassembled WGS sequence"/>
</dbReference>
<dbReference type="RefSeq" id="WP_207541557.1">
    <property type="nucleotide sequence ID" value="NZ_JAFNAA010000002.1"/>
</dbReference>
<evidence type="ECO:0000313" key="3">
    <source>
        <dbReference type="Proteomes" id="UP000664658"/>
    </source>
</evidence>
<accession>A0A8I2B423</accession>
<dbReference type="PIRSF" id="PIRSF006173">
    <property type="entry name" value="UCP006173"/>
    <property type="match status" value="1"/>
</dbReference>
<dbReference type="InterPro" id="IPR005358">
    <property type="entry name" value="Puta_zinc/iron-chelating_dom"/>
</dbReference>
<reference evidence="2" key="1">
    <citation type="submission" date="2021-03" db="EMBL/GenBank/DDBJ databases">
        <title>Plesiomonas shigelloides zfcc0051, isolated from zebrafish feces.</title>
        <authorList>
            <person name="Vanderhoek Z."/>
            <person name="Gaulke C."/>
        </authorList>
    </citation>
    <scope>NUCLEOTIDE SEQUENCE</scope>
    <source>
        <strain evidence="2">Zfcc0051</strain>
    </source>
</reference>
<dbReference type="NCBIfam" id="NF003503">
    <property type="entry name" value="PRK05170.2-1"/>
    <property type="match status" value="1"/>
</dbReference>
<dbReference type="PANTHER" id="PTHR37421">
    <property type="entry name" value="UPF0260 PROTEIN YCGN"/>
    <property type="match status" value="1"/>
</dbReference>
<name>A0A8I2B423_PLESH</name>
<dbReference type="EMBL" id="JAFNAA010000002">
    <property type="protein sequence ID" value="MBO1107068.1"/>
    <property type="molecule type" value="Genomic_DNA"/>
</dbReference>
<dbReference type="InterPro" id="IPR008228">
    <property type="entry name" value="UCP006173"/>
</dbReference>
<evidence type="ECO:0000256" key="1">
    <source>
        <dbReference type="HAMAP-Rule" id="MF_00676"/>
    </source>
</evidence>
<proteinExistence type="inferred from homology"/>